<evidence type="ECO:0000256" key="1">
    <source>
        <dbReference type="SAM" id="Phobius"/>
    </source>
</evidence>
<keyword evidence="1" id="KW-1133">Transmembrane helix</keyword>
<sequence>MNSIKKNLKRERANIKRNYFLSYFILILIAYFTYMIINLQLLTGWEVYFTIFYAVVIEILLIVNIIKTYVETRFKFEIADNRVKIRSFLSEPFSFQTSKVVYVDVVQGKNIFDIIIVLNKVKRNKKLISLKASAEKESNLKRISNFLNQKYENDDFYYYIIKNGGYKKFNYLFKLYKNCFEAEFSRMAMEYVKQFMEEYNLS</sequence>
<dbReference type="RefSeq" id="WP_057976875.1">
    <property type="nucleotide sequence ID" value="NZ_LKHP01000002.1"/>
</dbReference>
<keyword evidence="1" id="KW-0812">Transmembrane</keyword>
<organism evidence="2 3">
    <name type="scientific">Caloramator mitchellensis</name>
    <dbReference type="NCBI Taxonomy" id="908809"/>
    <lineage>
        <taxon>Bacteria</taxon>
        <taxon>Bacillati</taxon>
        <taxon>Bacillota</taxon>
        <taxon>Clostridia</taxon>
        <taxon>Eubacteriales</taxon>
        <taxon>Clostridiaceae</taxon>
        <taxon>Caloramator</taxon>
    </lineage>
</organism>
<accession>A0A0R3JW24</accession>
<evidence type="ECO:0000313" key="2">
    <source>
        <dbReference type="EMBL" id="KRQ87751.1"/>
    </source>
</evidence>
<dbReference type="AlphaFoldDB" id="A0A0R3JW24"/>
<dbReference type="STRING" id="908809.ABG79_00556"/>
<comment type="caution">
    <text evidence="2">The sequence shown here is derived from an EMBL/GenBank/DDBJ whole genome shotgun (WGS) entry which is preliminary data.</text>
</comment>
<keyword evidence="1" id="KW-0472">Membrane</keyword>
<evidence type="ECO:0008006" key="4">
    <source>
        <dbReference type="Google" id="ProtNLM"/>
    </source>
</evidence>
<feature type="transmembrane region" description="Helical" evidence="1">
    <location>
        <begin position="47"/>
        <end position="66"/>
    </location>
</feature>
<protein>
    <recommendedName>
        <fullName evidence="4">Transmembrane protein</fullName>
    </recommendedName>
</protein>
<feature type="transmembrane region" description="Helical" evidence="1">
    <location>
        <begin position="20"/>
        <end position="41"/>
    </location>
</feature>
<evidence type="ECO:0000313" key="3">
    <source>
        <dbReference type="Proteomes" id="UP000052015"/>
    </source>
</evidence>
<reference evidence="2 3" key="1">
    <citation type="submission" date="2015-09" db="EMBL/GenBank/DDBJ databases">
        <title>Draft genome sequence of a Caloramator mitchellensis, a moderate thermophile from the Great Artesian Basin of Australia.</title>
        <authorList>
            <person name="Patel B.K."/>
        </authorList>
    </citation>
    <scope>NUCLEOTIDE SEQUENCE [LARGE SCALE GENOMIC DNA]</scope>
    <source>
        <strain evidence="2 3">VF08</strain>
    </source>
</reference>
<gene>
    <name evidence="2" type="ORF">ABG79_00556</name>
</gene>
<dbReference type="Proteomes" id="UP000052015">
    <property type="component" value="Unassembled WGS sequence"/>
</dbReference>
<dbReference type="EMBL" id="LKHP01000002">
    <property type="protein sequence ID" value="KRQ87751.1"/>
    <property type="molecule type" value="Genomic_DNA"/>
</dbReference>
<name>A0A0R3JW24_CALMK</name>
<dbReference type="OrthoDB" id="1954315at2"/>
<keyword evidence="3" id="KW-1185">Reference proteome</keyword>
<proteinExistence type="predicted"/>